<dbReference type="GO" id="GO:0005886">
    <property type="term" value="C:plasma membrane"/>
    <property type="evidence" value="ECO:0007669"/>
    <property type="project" value="UniProtKB-SubCell"/>
</dbReference>
<comment type="subcellular location">
    <subcellularLocation>
        <location evidence="1">Cell membrane</location>
        <topology evidence="1">Multi-pass membrane protein</topology>
    </subcellularLocation>
</comment>
<evidence type="ECO:0000313" key="9">
    <source>
        <dbReference type="EMBL" id="NNG22979.1"/>
    </source>
</evidence>
<evidence type="ECO:0000256" key="4">
    <source>
        <dbReference type="ARBA" id="ARBA00022475"/>
    </source>
</evidence>
<organism evidence="9 10">
    <name type="scientific">Telluria aromaticivorans</name>
    <dbReference type="NCBI Taxonomy" id="2725995"/>
    <lineage>
        <taxon>Bacteria</taxon>
        <taxon>Pseudomonadati</taxon>
        <taxon>Pseudomonadota</taxon>
        <taxon>Betaproteobacteria</taxon>
        <taxon>Burkholderiales</taxon>
        <taxon>Oxalobacteraceae</taxon>
        <taxon>Telluria group</taxon>
        <taxon>Telluria</taxon>
    </lineage>
</organism>
<evidence type="ECO:0000256" key="7">
    <source>
        <dbReference type="ARBA" id="ARBA00023136"/>
    </source>
</evidence>
<feature type="transmembrane region" description="Helical" evidence="8">
    <location>
        <begin position="35"/>
        <end position="53"/>
    </location>
</feature>
<keyword evidence="6 8" id="KW-1133">Transmembrane helix</keyword>
<keyword evidence="3" id="KW-0813">Transport</keyword>
<evidence type="ECO:0000256" key="5">
    <source>
        <dbReference type="ARBA" id="ARBA00022692"/>
    </source>
</evidence>
<name>A0A7Y2P0M7_9BURK</name>
<feature type="transmembrane region" description="Helical" evidence="8">
    <location>
        <begin position="254"/>
        <end position="273"/>
    </location>
</feature>
<dbReference type="EMBL" id="JABAIV010000002">
    <property type="protein sequence ID" value="NNG22979.1"/>
    <property type="molecule type" value="Genomic_DNA"/>
</dbReference>
<gene>
    <name evidence="9" type="ORF">HGB41_08185</name>
</gene>
<dbReference type="RefSeq" id="WP_171082989.1">
    <property type="nucleotide sequence ID" value="NZ_JABAIV010000002.1"/>
</dbReference>
<feature type="transmembrane region" description="Helical" evidence="8">
    <location>
        <begin position="161"/>
        <end position="180"/>
    </location>
</feature>
<proteinExistence type="inferred from homology"/>
<evidence type="ECO:0000256" key="8">
    <source>
        <dbReference type="SAM" id="Phobius"/>
    </source>
</evidence>
<feature type="transmembrane region" description="Helical" evidence="8">
    <location>
        <begin position="65"/>
        <end position="87"/>
    </location>
</feature>
<comment type="caution">
    <text evidence="9">The sequence shown here is derived from an EMBL/GenBank/DDBJ whole genome shotgun (WGS) entry which is preliminary data.</text>
</comment>
<evidence type="ECO:0000313" key="10">
    <source>
        <dbReference type="Proteomes" id="UP000533905"/>
    </source>
</evidence>
<dbReference type="AlphaFoldDB" id="A0A7Y2P0M7"/>
<evidence type="ECO:0000256" key="3">
    <source>
        <dbReference type="ARBA" id="ARBA00022448"/>
    </source>
</evidence>
<sequence>MSSAVPSSGRLTSSTIIAASCVLALLYFGRDVLQPPALAIIASLVVAPMIRGLGRMGLARLPAMLLSLAGIAACATGAGLLLASQLAGLAAELPHYHEAIRKKTGEVRALAERPLARLEAGFNALADAPARTGGPVAPAAQAVAAPQLPAGPSLSQLLAMAWRPAGAAGLVLVLLLFILLEQETLQDRLIRLAGQREISRTLGALADATRGVSRFFFSQFLVNAAFAICAGLALWMAGLPHAPLWGALSGVLRYVPYLGVLGAGMGIGLFAAAVDPGWSLGLTCLALFALLELLVAHVIEPKVYGHSTGLSPLAVVSSALFWGVIWGPVGLLVSTPLTVCLVVAGRYVRALEPLAILLGQAPSVTAAQRFYQRCLSGETGAILCDAGAFLRRAGFARYCDHILLPGLALAAADLQAGRIDALQQALIRRTVAELAEAMAPSAGAPAPRLRSRRTSLLDASIGAHLRKLREARLGRWQGPLDVPRHSIVLCAGLALERDELLGELLARALREAGIDARSLTLPLPHEEHDPARADLVSTVFLPYPLEGTVGAWLEAVSRLRALLPHALVLTIRHPADGPDSQHGAIAPHVDMVLRSFEEGLAFVSPARPLSG</sequence>
<reference evidence="9 10" key="1">
    <citation type="submission" date="2020-04" db="EMBL/GenBank/DDBJ databases">
        <title>Massilia sp. nov., a cold adapted bacteria isolated from Arctic soil.</title>
        <authorList>
            <person name="Son J."/>
            <person name="Ka J.-O."/>
        </authorList>
    </citation>
    <scope>NUCLEOTIDE SEQUENCE [LARGE SCALE GENOMIC DNA]</scope>
    <source>
        <strain evidence="9 10">ML15P13</strain>
    </source>
</reference>
<evidence type="ECO:0000256" key="2">
    <source>
        <dbReference type="ARBA" id="ARBA00009773"/>
    </source>
</evidence>
<dbReference type="InterPro" id="IPR002549">
    <property type="entry name" value="AI-2E-like"/>
</dbReference>
<keyword evidence="4" id="KW-1003">Cell membrane</keyword>
<dbReference type="Pfam" id="PF01594">
    <property type="entry name" value="AI-2E_transport"/>
    <property type="match status" value="1"/>
</dbReference>
<dbReference type="Proteomes" id="UP000533905">
    <property type="component" value="Unassembled WGS sequence"/>
</dbReference>
<feature type="transmembrane region" description="Helical" evidence="8">
    <location>
        <begin position="220"/>
        <end position="242"/>
    </location>
</feature>
<comment type="similarity">
    <text evidence="2">Belongs to the autoinducer-2 exporter (AI-2E) (TC 2.A.86) family.</text>
</comment>
<feature type="transmembrane region" description="Helical" evidence="8">
    <location>
        <begin position="319"/>
        <end position="344"/>
    </location>
</feature>
<accession>A0A7Y2P0M7</accession>
<protein>
    <submittedName>
        <fullName evidence="9">AI-2E family transporter</fullName>
    </submittedName>
</protein>
<keyword evidence="5 8" id="KW-0812">Transmembrane</keyword>
<keyword evidence="10" id="KW-1185">Reference proteome</keyword>
<feature type="transmembrane region" description="Helical" evidence="8">
    <location>
        <begin position="280"/>
        <end position="299"/>
    </location>
</feature>
<keyword evidence="7 8" id="KW-0472">Membrane</keyword>
<feature type="transmembrane region" description="Helical" evidence="8">
    <location>
        <begin position="12"/>
        <end position="29"/>
    </location>
</feature>
<evidence type="ECO:0000256" key="6">
    <source>
        <dbReference type="ARBA" id="ARBA00022989"/>
    </source>
</evidence>
<dbReference type="PANTHER" id="PTHR21716:SF53">
    <property type="entry name" value="PERMEASE PERM-RELATED"/>
    <property type="match status" value="1"/>
</dbReference>
<dbReference type="PANTHER" id="PTHR21716">
    <property type="entry name" value="TRANSMEMBRANE PROTEIN"/>
    <property type="match status" value="1"/>
</dbReference>
<evidence type="ECO:0000256" key="1">
    <source>
        <dbReference type="ARBA" id="ARBA00004651"/>
    </source>
</evidence>